<dbReference type="NCBIfam" id="TIGR00212">
    <property type="entry name" value="hemC"/>
    <property type="match status" value="1"/>
</dbReference>
<comment type="pathway">
    <text evidence="2">Porphyrin-containing compound metabolism; protoporphyrin-IX biosynthesis; coproporphyrinogen-III from 5-aminolevulinate: step 2/4.</text>
</comment>
<comment type="cofactor">
    <cofactor evidence="1">
        <name>dipyrromethane</name>
        <dbReference type="ChEBI" id="CHEBI:60342"/>
    </cofactor>
</comment>
<evidence type="ECO:0000256" key="4">
    <source>
        <dbReference type="ARBA" id="ARBA00012655"/>
    </source>
</evidence>
<organism evidence="13 14">
    <name type="scientific">Malassezia caprae</name>
    <dbReference type="NCBI Taxonomy" id="1381934"/>
    <lineage>
        <taxon>Eukaryota</taxon>
        <taxon>Fungi</taxon>
        <taxon>Dikarya</taxon>
        <taxon>Basidiomycota</taxon>
        <taxon>Ustilaginomycotina</taxon>
        <taxon>Malasseziomycetes</taxon>
        <taxon>Malasseziales</taxon>
        <taxon>Malasseziaceae</taxon>
        <taxon>Malassezia</taxon>
    </lineage>
</organism>
<dbReference type="InterPro" id="IPR000860">
    <property type="entry name" value="HemC"/>
</dbReference>
<evidence type="ECO:0000256" key="9">
    <source>
        <dbReference type="ARBA" id="ARBA00033064"/>
    </source>
</evidence>
<dbReference type="InterPro" id="IPR036803">
    <property type="entry name" value="Porphobilinogen_deaminase_C_sf"/>
</dbReference>
<evidence type="ECO:0000259" key="11">
    <source>
        <dbReference type="Pfam" id="PF01379"/>
    </source>
</evidence>
<evidence type="ECO:0000256" key="3">
    <source>
        <dbReference type="ARBA" id="ARBA00005638"/>
    </source>
</evidence>
<dbReference type="PANTHER" id="PTHR11557:SF0">
    <property type="entry name" value="PORPHOBILINOGEN DEAMINASE"/>
    <property type="match status" value="1"/>
</dbReference>
<dbReference type="PRINTS" id="PR00151">
    <property type="entry name" value="PORPHBDMNASE"/>
</dbReference>
<gene>
    <name evidence="13" type="primary">HEM3</name>
    <name evidence="13" type="ORF">MCAP1_000555</name>
</gene>
<keyword evidence="6" id="KW-0350">Heme biosynthesis</keyword>
<accession>A0AAF0IVA3</accession>
<dbReference type="FunFam" id="3.40.190.10:FF:000005">
    <property type="entry name" value="Porphobilinogen deaminase"/>
    <property type="match status" value="1"/>
</dbReference>
<evidence type="ECO:0000256" key="10">
    <source>
        <dbReference type="SAM" id="MobiDB-lite"/>
    </source>
</evidence>
<feature type="domain" description="Porphobilinogen deaminase C-terminal" evidence="12">
    <location>
        <begin position="358"/>
        <end position="385"/>
    </location>
</feature>
<evidence type="ECO:0000256" key="5">
    <source>
        <dbReference type="ARBA" id="ARBA00022679"/>
    </source>
</evidence>
<evidence type="ECO:0000256" key="6">
    <source>
        <dbReference type="ARBA" id="ARBA00023133"/>
    </source>
</evidence>
<evidence type="ECO:0000256" key="1">
    <source>
        <dbReference type="ARBA" id="ARBA00001916"/>
    </source>
</evidence>
<dbReference type="EMBL" id="CP119908">
    <property type="protein sequence ID" value="WFD18353.1"/>
    <property type="molecule type" value="Genomic_DNA"/>
</dbReference>
<dbReference type="Gene3D" id="3.30.160.40">
    <property type="entry name" value="Porphobilinogen deaminase, C-terminal domain"/>
    <property type="match status" value="1"/>
</dbReference>
<dbReference type="Gene3D" id="3.40.190.10">
    <property type="entry name" value="Periplasmic binding protein-like II"/>
    <property type="match status" value="2"/>
</dbReference>
<feature type="region of interest" description="Disordered" evidence="10">
    <location>
        <begin position="17"/>
        <end position="40"/>
    </location>
</feature>
<dbReference type="SUPFAM" id="SSF53850">
    <property type="entry name" value="Periplasmic binding protein-like II"/>
    <property type="match status" value="1"/>
</dbReference>
<dbReference type="GO" id="GO:0006783">
    <property type="term" value="P:heme biosynthetic process"/>
    <property type="evidence" value="ECO:0007669"/>
    <property type="project" value="UniProtKB-KW"/>
</dbReference>
<dbReference type="InterPro" id="IPR022417">
    <property type="entry name" value="Porphobilin_deaminase_N"/>
</dbReference>
<dbReference type="AlphaFoldDB" id="A0AAF0IVA3"/>
<feature type="region of interest" description="Disordered" evidence="10">
    <location>
        <begin position="489"/>
        <end position="523"/>
    </location>
</feature>
<protein>
    <recommendedName>
        <fullName evidence="4">hydroxymethylbilane synthase</fullName>
        <ecNumber evidence="4">2.5.1.61</ecNumber>
    </recommendedName>
    <alternativeName>
        <fullName evidence="9">Hydroxymethylbilane synthase</fullName>
    </alternativeName>
    <alternativeName>
        <fullName evidence="8">Pre-uroporphyrinogen synthase</fullName>
    </alternativeName>
</protein>
<evidence type="ECO:0000256" key="8">
    <source>
        <dbReference type="ARBA" id="ARBA00030685"/>
    </source>
</evidence>
<dbReference type="GO" id="GO:0005737">
    <property type="term" value="C:cytoplasm"/>
    <property type="evidence" value="ECO:0007669"/>
    <property type="project" value="TreeGrafter"/>
</dbReference>
<evidence type="ECO:0000259" key="12">
    <source>
        <dbReference type="Pfam" id="PF03900"/>
    </source>
</evidence>
<comment type="similarity">
    <text evidence="3">Belongs to the HMBS family.</text>
</comment>
<dbReference type="PANTHER" id="PTHR11557">
    <property type="entry name" value="PORPHOBILINOGEN DEAMINASE"/>
    <property type="match status" value="1"/>
</dbReference>
<dbReference type="Pfam" id="PF01379">
    <property type="entry name" value="Porphobil_deam"/>
    <property type="match status" value="1"/>
</dbReference>
<dbReference type="InterPro" id="IPR022419">
    <property type="entry name" value="Porphobilin_deaminase_cofac_BS"/>
</dbReference>
<evidence type="ECO:0000256" key="2">
    <source>
        <dbReference type="ARBA" id="ARBA00004735"/>
    </source>
</evidence>
<dbReference type="EC" id="2.5.1.61" evidence="4"/>
<evidence type="ECO:0000313" key="13">
    <source>
        <dbReference type="EMBL" id="WFD18353.1"/>
    </source>
</evidence>
<sequence length="523" mass="57215">MASSADLVAADEAQCPVPHAKNTPLPPGHPKVDSVPTSKLRPPEGEHCIFFRMSEDTPSSSMHESVSAIESTVLTPPLSPSELEHSIVLSSRKSALAVCQATQVQLMLEARYGAASPAMAPDADPTRDPDVAQVHALLRKHQPGTEPLRSIEFPVRTMSTQGDNNLRAPLYVIGGEGRAIWTKELEVALAAGTVDAIVHSLKDVPTTLPDGLELAAILEREDPRDALVVKADLPYKSLKDMPRGSVIGTSSVRRVALLRRAYPHLMFSDVRGNIQTRLAKLDAKDSPYTALVLAAAGLKRMELDDRITAYVTAPVMLHAVGQGSLGIEVRTPRSAMTRRDERVRELIQSISCWRSTWRCAAERALMHRMEGGCSIPLGVATEFEDHRDVEGQCNERLETPSELASTGVPTPRMAVHAPKQPPPDGIYLTMSAIIVSLDGLQSCEHTEKRLCRTVKDAEQLGVDVADHLEHHQNARAILEEVENHRRLAEAADQKRRSGQLPGAAEVDRRFLPRDDGQPKVWEV</sequence>
<keyword evidence="7" id="KW-0627">Porphyrin biosynthesis</keyword>
<reference evidence="13" key="1">
    <citation type="submission" date="2023-03" db="EMBL/GenBank/DDBJ databases">
        <title>Mating type loci evolution in Malassezia.</title>
        <authorList>
            <person name="Coelho M.A."/>
        </authorList>
    </citation>
    <scope>NUCLEOTIDE SEQUENCE</scope>
    <source>
        <strain evidence="13">CBS 10434</strain>
    </source>
</reference>
<evidence type="ECO:0000313" key="14">
    <source>
        <dbReference type="Proteomes" id="UP001220961"/>
    </source>
</evidence>
<evidence type="ECO:0000256" key="7">
    <source>
        <dbReference type="ARBA" id="ARBA00023244"/>
    </source>
</evidence>
<dbReference type="GO" id="GO:0004418">
    <property type="term" value="F:hydroxymethylbilane synthase activity"/>
    <property type="evidence" value="ECO:0007669"/>
    <property type="project" value="UniProtKB-EC"/>
</dbReference>
<keyword evidence="5 13" id="KW-0808">Transferase</keyword>
<dbReference type="InterPro" id="IPR022418">
    <property type="entry name" value="Porphobilinogen_deaminase_C"/>
</dbReference>
<keyword evidence="14" id="KW-1185">Reference proteome</keyword>
<dbReference type="Proteomes" id="UP001220961">
    <property type="component" value="Chromosome 1"/>
</dbReference>
<feature type="domain" description="Porphobilinogen deaminase N-terminal" evidence="11">
    <location>
        <begin position="87"/>
        <end position="336"/>
    </location>
</feature>
<dbReference type="PROSITE" id="PS00533">
    <property type="entry name" value="PORPHOBILINOGEN_DEAM"/>
    <property type="match status" value="1"/>
</dbReference>
<feature type="compositionally biased region" description="Basic and acidic residues" evidence="10">
    <location>
        <begin position="505"/>
        <end position="523"/>
    </location>
</feature>
<dbReference type="Pfam" id="PF03900">
    <property type="entry name" value="Porphobil_deamC"/>
    <property type="match status" value="1"/>
</dbReference>
<dbReference type="SUPFAM" id="SSF54782">
    <property type="entry name" value="Porphobilinogen deaminase (hydroxymethylbilane synthase), C-terminal domain"/>
    <property type="match status" value="1"/>
</dbReference>
<name>A0AAF0IVA3_9BASI</name>
<proteinExistence type="inferred from homology"/>